<feature type="domain" description="Gfo/Idh/MocA-like oxidoreductase N-terminal" evidence="1">
    <location>
        <begin position="32"/>
        <end position="149"/>
    </location>
</feature>
<dbReference type="SUPFAM" id="SSF55347">
    <property type="entry name" value="Glyceraldehyde-3-phosphate dehydrogenase-like, C-terminal domain"/>
    <property type="match status" value="1"/>
</dbReference>
<evidence type="ECO:0000313" key="3">
    <source>
        <dbReference type="EMBL" id="NJC26463.1"/>
    </source>
</evidence>
<dbReference type="SUPFAM" id="SSF51735">
    <property type="entry name" value="NAD(P)-binding Rossmann-fold domains"/>
    <property type="match status" value="1"/>
</dbReference>
<organism evidence="3 4">
    <name type="scientific">Neolewinella antarctica</name>
    <dbReference type="NCBI Taxonomy" id="442734"/>
    <lineage>
        <taxon>Bacteria</taxon>
        <taxon>Pseudomonadati</taxon>
        <taxon>Bacteroidota</taxon>
        <taxon>Saprospiria</taxon>
        <taxon>Saprospirales</taxon>
        <taxon>Lewinellaceae</taxon>
        <taxon>Neolewinella</taxon>
    </lineage>
</organism>
<gene>
    <name evidence="3" type="ORF">GGR27_001962</name>
</gene>
<evidence type="ECO:0000313" key="4">
    <source>
        <dbReference type="Proteomes" id="UP000770785"/>
    </source>
</evidence>
<accession>A0ABX0XCA0</accession>
<dbReference type="EMBL" id="JAATJH010000002">
    <property type="protein sequence ID" value="NJC26463.1"/>
    <property type="molecule type" value="Genomic_DNA"/>
</dbReference>
<proteinExistence type="predicted"/>
<dbReference type="RefSeq" id="WP_168037202.1">
    <property type="nucleotide sequence ID" value="NZ_JAATJH010000002.1"/>
</dbReference>
<dbReference type="InterPro" id="IPR036291">
    <property type="entry name" value="NAD(P)-bd_dom_sf"/>
</dbReference>
<feature type="domain" description="GFO/IDH/MocA-like oxidoreductase" evidence="2">
    <location>
        <begin position="163"/>
        <end position="308"/>
    </location>
</feature>
<protein>
    <submittedName>
        <fullName evidence="3">Dehydrogenase</fullName>
    </submittedName>
</protein>
<dbReference type="PANTHER" id="PTHR43249:SF1">
    <property type="entry name" value="D-GLUCOSIDE 3-DEHYDROGENASE"/>
    <property type="match status" value="1"/>
</dbReference>
<keyword evidence="4" id="KW-1185">Reference proteome</keyword>
<dbReference type="InterPro" id="IPR055170">
    <property type="entry name" value="GFO_IDH_MocA-like_dom"/>
</dbReference>
<reference evidence="3 4" key="1">
    <citation type="submission" date="2020-03" db="EMBL/GenBank/DDBJ databases">
        <title>Genomic Encyclopedia of Type Strains, Phase IV (KMG-IV): sequencing the most valuable type-strain genomes for metagenomic binning, comparative biology and taxonomic classification.</title>
        <authorList>
            <person name="Goeker M."/>
        </authorList>
    </citation>
    <scope>NUCLEOTIDE SEQUENCE [LARGE SCALE GENOMIC DNA]</scope>
    <source>
        <strain evidence="3 4">DSM 105096</strain>
    </source>
</reference>
<dbReference type="Pfam" id="PF22725">
    <property type="entry name" value="GFO_IDH_MocA_C3"/>
    <property type="match status" value="1"/>
</dbReference>
<dbReference type="Gene3D" id="3.40.50.720">
    <property type="entry name" value="NAD(P)-binding Rossmann-like Domain"/>
    <property type="match status" value="2"/>
</dbReference>
<evidence type="ECO:0000259" key="2">
    <source>
        <dbReference type="Pfam" id="PF22725"/>
    </source>
</evidence>
<dbReference type="InterPro" id="IPR000683">
    <property type="entry name" value="Gfo/Idh/MocA-like_OxRdtase_N"/>
</dbReference>
<evidence type="ECO:0000259" key="1">
    <source>
        <dbReference type="Pfam" id="PF01408"/>
    </source>
</evidence>
<comment type="caution">
    <text evidence="3">The sequence shown here is derived from an EMBL/GenBank/DDBJ whole genome shotgun (WGS) entry which is preliminary data.</text>
</comment>
<dbReference type="InterPro" id="IPR052515">
    <property type="entry name" value="Gfo/Idh/MocA_Oxidoreductase"/>
</dbReference>
<sequence length="390" mass="43183">MSTDYRLISYRLHSYLRPSKKATFIDTLPKVKFLVVGLGHIGRRHAALIVAHPGARLAGIVDPLAKDELRWDDNLPADTLYFTDLKFALQQTDRFDVACICTPNGLHADQTIAALEAGLDVVIEKPLATDSASAERIKVTAEKVGCRVFGVMQNRYSPASAWLKACLVEKRLGRVLQVHLDCFWNRDHRYYTIAPPPADPAPAPVPSALLPDQNLPHPWHGNERLDGGVLYTQFAHFIDLLCWGFGEPTIHHARFANQNHRDFHAFPDSGSVQFSLPNEVMGSLNFSTAVWDQNFESTLTVIATEGTIKLGGQYMNEVRYCHAKNIAFPDLPASAPGNDYGGYTGSAANHHFVIDNVVDVRNDRAEIATPVEEGVMVVRVIEAIYKSGSE</sequence>
<dbReference type="Pfam" id="PF01408">
    <property type="entry name" value="GFO_IDH_MocA"/>
    <property type="match status" value="1"/>
</dbReference>
<dbReference type="PANTHER" id="PTHR43249">
    <property type="entry name" value="UDP-N-ACETYL-2-AMINO-2-DEOXY-D-GLUCURONATE OXIDASE"/>
    <property type="match status" value="1"/>
</dbReference>
<name>A0ABX0XCA0_9BACT</name>
<dbReference type="Proteomes" id="UP000770785">
    <property type="component" value="Unassembled WGS sequence"/>
</dbReference>
<dbReference type="Gene3D" id="3.30.360.10">
    <property type="entry name" value="Dihydrodipicolinate Reductase, domain 2"/>
    <property type="match status" value="2"/>
</dbReference>